<evidence type="ECO:0000313" key="2">
    <source>
        <dbReference type="EMBL" id="BAV95486.1"/>
    </source>
</evidence>
<dbReference type="InterPro" id="IPR007139">
    <property type="entry name" value="DUF349"/>
</dbReference>
<dbReference type="OrthoDB" id="5422202at2"/>
<proteinExistence type="predicted"/>
<sequence length="585" mass="69743">MLPGKDETLLNDDLFDLSVYDDMNEEQLYKEAKKIIKNKPINLIKEVINKIDDRFCELIQIDRKNKEESFVSSGGEIHDFKFNNEINNKFIELMFEYRSAKKKYFEEIRIRQEKNLEKKIQIIKSIKELYQGTESVPNAIEKFKLLQEEWTKYDDIPKSKANEIWNKYKHHTKNFYDYTNLNRQLRQVNTEKNLELRTKVINSARELLNETSIKKMSTKIDLLHNIWKNEIGSVGKTDNDKTWEEFSEISSQIREKISAHFDEIKIQNQKSIDKKRQLCKDLEALVSDTESLNTHNKWQKKNAEVEYIFTEFKKTKRAFKKEEENIWEKFIGLKKRFDKNKNDFYKSLKKRANDQLPLKRELLEKAIAIVSSEDTSKTIRDIKEIQRQWNGLIRSKSHEKIDKNFQGICNDFFGKLKEKRDEFENISEETIGIANAVIEQTREYDNKEDISKEQDEPLLKNLIKKWEKLGETPVELTEKFYLHINSILLKMGFNQKEITLIRFKEKIMALSEIGKTNDIKKEHETIKKSTISMEKEIQQLEINLSFFKNSDNDFAKEVKKSLQDKKESLDLLKKKMSFLKKNNFQ</sequence>
<evidence type="ECO:0000313" key="3">
    <source>
        <dbReference type="Proteomes" id="UP000243197"/>
    </source>
</evidence>
<dbReference type="EMBL" id="AP014564">
    <property type="protein sequence ID" value="BAV95486.1"/>
    <property type="molecule type" value="Genomic_DNA"/>
</dbReference>
<evidence type="ECO:0008006" key="4">
    <source>
        <dbReference type="Google" id="ProtNLM"/>
    </source>
</evidence>
<dbReference type="Proteomes" id="UP000243197">
    <property type="component" value="Chromosome"/>
</dbReference>
<name>A0A1J1E817_9FLAO</name>
<keyword evidence="3" id="KW-1185">Reference proteome</keyword>
<dbReference type="Pfam" id="PF03993">
    <property type="entry name" value="DUF349"/>
    <property type="match status" value="5"/>
</dbReference>
<evidence type="ECO:0000256" key="1">
    <source>
        <dbReference type="SAM" id="Coils"/>
    </source>
</evidence>
<dbReference type="AlphaFoldDB" id="A0A1J1E817"/>
<protein>
    <recommendedName>
        <fullName evidence="4">Chromosome segregation protein</fullName>
    </recommendedName>
</protein>
<organism evidence="2 3">
    <name type="scientific">Ichthyobacterium seriolicida</name>
    <dbReference type="NCBI Taxonomy" id="242600"/>
    <lineage>
        <taxon>Bacteria</taxon>
        <taxon>Pseudomonadati</taxon>
        <taxon>Bacteroidota</taxon>
        <taxon>Flavobacteriia</taxon>
        <taxon>Flavobacteriales</taxon>
        <taxon>Ichthyobacteriaceae</taxon>
        <taxon>Ichthyobacterium</taxon>
    </lineage>
</organism>
<dbReference type="KEGG" id="ise:JBKA6_1473"/>
<reference evidence="2 3" key="1">
    <citation type="submission" date="2014-03" db="EMBL/GenBank/DDBJ databases">
        <title>complete genome sequence of Flavobacteriaceae bacterium JBKA-6.</title>
        <authorList>
            <person name="Takano T."/>
            <person name="Nakamura Y."/>
            <person name="Takuma S."/>
            <person name="Yasuike M."/>
            <person name="Matsuyama T."/>
            <person name="Sakai T."/>
            <person name="Fujiwara A."/>
            <person name="Kimoto K."/>
            <person name="Fukuda Y."/>
            <person name="Kondo H."/>
            <person name="Hirono I."/>
            <person name="Nakayasu C."/>
        </authorList>
    </citation>
    <scope>NUCLEOTIDE SEQUENCE [LARGE SCALE GENOMIC DNA]</scope>
    <source>
        <strain evidence="2 3">JBKA-6</strain>
    </source>
</reference>
<accession>A0A1J1E817</accession>
<dbReference type="RefSeq" id="WP_096687301.1">
    <property type="nucleotide sequence ID" value="NZ_AP014564.1"/>
</dbReference>
<feature type="coiled-coil region" evidence="1">
    <location>
        <begin position="555"/>
        <end position="582"/>
    </location>
</feature>
<gene>
    <name evidence="2" type="ORF">JBKA6_1473</name>
</gene>
<keyword evidence="1" id="KW-0175">Coiled coil</keyword>